<dbReference type="PANTHER" id="PTHR30562">
    <property type="entry name" value="UVRC/OXIDOREDUCTASE"/>
    <property type="match status" value="1"/>
</dbReference>
<dbReference type="Gene3D" id="3.40.1440.10">
    <property type="entry name" value="GIY-YIG endonuclease"/>
    <property type="match status" value="1"/>
</dbReference>
<dbReference type="HAMAP" id="MF_00203">
    <property type="entry name" value="UvrC"/>
    <property type="match status" value="1"/>
</dbReference>
<evidence type="ECO:0000259" key="9">
    <source>
        <dbReference type="PROSITE" id="PS50164"/>
    </source>
</evidence>
<evidence type="ECO:0000256" key="4">
    <source>
        <dbReference type="ARBA" id="ARBA00022881"/>
    </source>
</evidence>
<dbReference type="InterPro" id="IPR047296">
    <property type="entry name" value="GIY-YIG_UvrC_Cho"/>
</dbReference>
<comment type="function">
    <text evidence="6">The UvrABC repair system catalyzes the recognition and processing of DNA lesions. UvrC both incises the 5' and 3' sides of the lesion. The N-terminal half is responsible for the 3' incision and the C-terminal half is responsible for the 5' incision.</text>
</comment>
<dbReference type="InterPro" id="IPR004791">
    <property type="entry name" value="UvrC"/>
</dbReference>
<dbReference type="Gene3D" id="3.30.420.340">
    <property type="entry name" value="UvrC, RNAse H endonuclease domain"/>
    <property type="match status" value="1"/>
</dbReference>
<comment type="similarity">
    <text evidence="6">Belongs to the UvrC family.</text>
</comment>
<dbReference type="Gene3D" id="4.10.860.10">
    <property type="entry name" value="UVR domain"/>
    <property type="match status" value="1"/>
</dbReference>
<dbReference type="EMBL" id="FAOZ01000006">
    <property type="protein sequence ID" value="CUU55855.1"/>
    <property type="molecule type" value="Genomic_DNA"/>
</dbReference>
<reference evidence="12" key="1">
    <citation type="submission" date="2015-11" db="EMBL/GenBank/DDBJ databases">
        <authorList>
            <person name="Varghese N."/>
        </authorList>
    </citation>
    <scope>NUCLEOTIDE SEQUENCE [LARGE SCALE GENOMIC DNA]</scope>
    <source>
        <strain evidence="12">DSM 45899</strain>
    </source>
</reference>
<name>A0A0S4QL85_9ACTN</name>
<sequence length="758" mass="82225">MADPATYRPPPRSIPETPGVYRFRDEHGRVIYVGKAKNLRARLANYFADVHTLHPRTQHMVTTASSVEWTIVSTEVEALQLEYTWIKEFDPRFNVRYRDDKSYPSLAVTLYEEFPRLQVMRGPKRRGVRYFGPYAHAWAIRETLDLLLRVFPARTCSSGVFKRAGQVGRPCLLGYIDRCSAPCVGRVDAATHREIVEDFCDFMSGQTGRYLRRLEREMQAAADAQEYERAARLRDDIGALRRAVEKQAVVLPDGTDADVIAFAQDELEAAVQIFYVRAGRVRGQRGWVVDKLDDVTTGDLVEKFLTQEYLDGAGGSAAGSSDTGSSDPGAGGTGTDTGYAGEIPREILVPELPSDAEAVTELLSQARGSRVDLRVPRRGDKRNLMETVERNAKQAFTLHRTKRAGDLTARSRALADLQEALELADAPLRIECFDVSNMQGTNVVASMVVFEDGLPRKSEYRRFAIRGVDGQDDVASMHETIHRRFSRYLAERARTGELAGYPGAEDADGGEAEAAAMAAVAEDVGGPSLRDPETGRPRRFAYPPNLVVVDGGPPQVAAAARALDELGVESGPGGVALCGLAKRLEEIWLPDQDEPVILPRTSEALYLLQRVRDEAHRFAITYHRQKRSASMVVSALDGVPGLGETRRKALLQQFGSVTKVRAATVEEIAQVPGIGPRTAEAIVAALARSAPGEAQAPPPAVNPLTGEIIGTGTTGTETTGTETTGAMSDPVAAPNPADESAGHAEPAAAQGTIRGVAG</sequence>
<dbReference type="PANTHER" id="PTHR30562:SF1">
    <property type="entry name" value="UVRABC SYSTEM PROTEIN C"/>
    <property type="match status" value="1"/>
</dbReference>
<dbReference type="GO" id="GO:0009432">
    <property type="term" value="P:SOS response"/>
    <property type="evidence" value="ECO:0007669"/>
    <property type="project" value="UniProtKB-UniRule"/>
</dbReference>
<dbReference type="GO" id="GO:0009380">
    <property type="term" value="C:excinuclease repair complex"/>
    <property type="evidence" value="ECO:0007669"/>
    <property type="project" value="InterPro"/>
</dbReference>
<dbReference type="SUPFAM" id="SSF47781">
    <property type="entry name" value="RuvA domain 2-like"/>
    <property type="match status" value="1"/>
</dbReference>
<feature type="region of interest" description="Disordered" evidence="7">
    <location>
        <begin position="314"/>
        <end position="340"/>
    </location>
</feature>
<dbReference type="InterPro" id="IPR003583">
    <property type="entry name" value="Hlx-hairpin-Hlx_DNA-bd_motif"/>
</dbReference>
<organism evidence="11 12">
    <name type="scientific">Parafrankia irregularis</name>
    <dbReference type="NCBI Taxonomy" id="795642"/>
    <lineage>
        <taxon>Bacteria</taxon>
        <taxon>Bacillati</taxon>
        <taxon>Actinomycetota</taxon>
        <taxon>Actinomycetes</taxon>
        <taxon>Frankiales</taxon>
        <taxon>Frankiaceae</taxon>
        <taxon>Parafrankia</taxon>
    </lineage>
</organism>
<gene>
    <name evidence="6" type="primary">uvrC</name>
    <name evidence="11" type="ORF">Ga0074812_106109</name>
</gene>
<dbReference type="SMART" id="SM00278">
    <property type="entry name" value="HhH1"/>
    <property type="match status" value="2"/>
</dbReference>
<dbReference type="SMART" id="SM00465">
    <property type="entry name" value="GIYc"/>
    <property type="match status" value="1"/>
</dbReference>
<dbReference type="NCBIfam" id="NF001824">
    <property type="entry name" value="PRK00558.1-5"/>
    <property type="match status" value="1"/>
</dbReference>
<evidence type="ECO:0000313" key="12">
    <source>
        <dbReference type="Proteomes" id="UP000198802"/>
    </source>
</evidence>
<feature type="domain" description="UvrC family homology region profile" evidence="10">
    <location>
        <begin position="259"/>
        <end position="520"/>
    </location>
</feature>
<keyword evidence="6" id="KW-0742">SOS response</keyword>
<dbReference type="Proteomes" id="UP000198802">
    <property type="component" value="Unassembled WGS sequence"/>
</dbReference>
<dbReference type="Pfam" id="PF14520">
    <property type="entry name" value="HHH_5"/>
    <property type="match status" value="1"/>
</dbReference>
<evidence type="ECO:0000259" key="10">
    <source>
        <dbReference type="PROSITE" id="PS50165"/>
    </source>
</evidence>
<dbReference type="GO" id="GO:0009381">
    <property type="term" value="F:excinuclease ABC activity"/>
    <property type="evidence" value="ECO:0007669"/>
    <property type="project" value="UniProtKB-UniRule"/>
</dbReference>
<dbReference type="Pfam" id="PF01541">
    <property type="entry name" value="GIY-YIG"/>
    <property type="match status" value="1"/>
</dbReference>
<evidence type="ECO:0000256" key="3">
    <source>
        <dbReference type="ARBA" id="ARBA00022769"/>
    </source>
</evidence>
<dbReference type="InterPro" id="IPR038476">
    <property type="entry name" value="UvrC_RNase_H_dom_sf"/>
</dbReference>
<dbReference type="CDD" id="cd10434">
    <property type="entry name" value="GIY-YIG_UvrC_Cho"/>
    <property type="match status" value="1"/>
</dbReference>
<dbReference type="GO" id="GO:0003677">
    <property type="term" value="F:DNA binding"/>
    <property type="evidence" value="ECO:0007669"/>
    <property type="project" value="UniProtKB-UniRule"/>
</dbReference>
<evidence type="ECO:0000256" key="5">
    <source>
        <dbReference type="ARBA" id="ARBA00023204"/>
    </source>
</evidence>
<keyword evidence="2 6" id="KW-0227">DNA damage</keyword>
<feature type="domain" description="UVR" evidence="8">
    <location>
        <begin position="208"/>
        <end position="243"/>
    </location>
</feature>
<feature type="compositionally biased region" description="Low complexity" evidence="7">
    <location>
        <begin position="318"/>
        <end position="328"/>
    </location>
</feature>
<keyword evidence="4 6" id="KW-0267">Excision nuclease</keyword>
<keyword evidence="1 6" id="KW-0963">Cytoplasm</keyword>
<dbReference type="GO" id="GO:0006289">
    <property type="term" value="P:nucleotide-excision repair"/>
    <property type="evidence" value="ECO:0007669"/>
    <property type="project" value="UniProtKB-UniRule"/>
</dbReference>
<dbReference type="PROSITE" id="PS50165">
    <property type="entry name" value="UVRC"/>
    <property type="match status" value="1"/>
</dbReference>
<keyword evidence="3 6" id="KW-0228">DNA excision</keyword>
<dbReference type="InterPro" id="IPR000305">
    <property type="entry name" value="GIY-YIG_endonuc"/>
</dbReference>
<keyword evidence="5 6" id="KW-0234">DNA repair</keyword>
<evidence type="ECO:0000256" key="7">
    <source>
        <dbReference type="SAM" id="MobiDB-lite"/>
    </source>
</evidence>
<dbReference type="InterPro" id="IPR001162">
    <property type="entry name" value="UvrC_RNase_H_dom"/>
</dbReference>
<dbReference type="RefSeq" id="WP_091274994.1">
    <property type="nucleotide sequence ID" value="NZ_FAOZ01000006.1"/>
</dbReference>
<dbReference type="Gene3D" id="1.10.150.20">
    <property type="entry name" value="5' to 3' exonuclease, C-terminal subdomain"/>
    <property type="match status" value="1"/>
</dbReference>
<dbReference type="FunFam" id="3.40.1440.10:FF:000001">
    <property type="entry name" value="UvrABC system protein C"/>
    <property type="match status" value="1"/>
</dbReference>
<keyword evidence="12" id="KW-1185">Reference proteome</keyword>
<proteinExistence type="inferred from homology"/>
<evidence type="ECO:0000259" key="8">
    <source>
        <dbReference type="PROSITE" id="PS50151"/>
    </source>
</evidence>
<feature type="domain" description="GIY-YIG" evidence="9">
    <location>
        <begin position="16"/>
        <end position="95"/>
    </location>
</feature>
<feature type="compositionally biased region" description="Low complexity" evidence="7">
    <location>
        <begin position="711"/>
        <end position="725"/>
    </location>
</feature>
<accession>A0A0S4QL85</accession>
<dbReference type="GO" id="GO:0005737">
    <property type="term" value="C:cytoplasm"/>
    <property type="evidence" value="ECO:0007669"/>
    <property type="project" value="UniProtKB-SubCell"/>
</dbReference>
<evidence type="ECO:0000256" key="1">
    <source>
        <dbReference type="ARBA" id="ARBA00022490"/>
    </source>
</evidence>
<dbReference type="SUPFAM" id="SSF82771">
    <property type="entry name" value="GIY-YIG endonuclease"/>
    <property type="match status" value="1"/>
</dbReference>
<dbReference type="InterPro" id="IPR035901">
    <property type="entry name" value="GIY-YIG_endonuc_sf"/>
</dbReference>
<dbReference type="InterPro" id="IPR050066">
    <property type="entry name" value="UvrABC_protein_C"/>
</dbReference>
<dbReference type="InterPro" id="IPR001943">
    <property type="entry name" value="UVR_dom"/>
</dbReference>
<comment type="subcellular location">
    <subcellularLocation>
        <location evidence="6">Cytoplasm</location>
    </subcellularLocation>
</comment>
<comment type="subunit">
    <text evidence="6">Interacts with UvrB in an incision complex.</text>
</comment>
<dbReference type="InterPro" id="IPR010994">
    <property type="entry name" value="RuvA_2-like"/>
</dbReference>
<dbReference type="PROSITE" id="PS50151">
    <property type="entry name" value="UVR"/>
    <property type="match status" value="1"/>
</dbReference>
<evidence type="ECO:0000256" key="6">
    <source>
        <dbReference type="HAMAP-Rule" id="MF_00203"/>
    </source>
</evidence>
<feature type="region of interest" description="Disordered" evidence="7">
    <location>
        <begin position="711"/>
        <end position="758"/>
    </location>
</feature>
<evidence type="ECO:0000313" key="11">
    <source>
        <dbReference type="EMBL" id="CUU55855.1"/>
    </source>
</evidence>
<dbReference type="Pfam" id="PF02151">
    <property type="entry name" value="UVR"/>
    <property type="match status" value="1"/>
</dbReference>
<dbReference type="PROSITE" id="PS50164">
    <property type="entry name" value="GIY_YIG"/>
    <property type="match status" value="1"/>
</dbReference>
<dbReference type="Pfam" id="PF22920">
    <property type="entry name" value="UvrC_RNaseH"/>
    <property type="match status" value="1"/>
</dbReference>
<dbReference type="AlphaFoldDB" id="A0A0S4QL85"/>
<dbReference type="InterPro" id="IPR036876">
    <property type="entry name" value="UVR_dom_sf"/>
</dbReference>
<dbReference type="SUPFAM" id="SSF46600">
    <property type="entry name" value="C-terminal UvrC-binding domain of UvrB"/>
    <property type="match status" value="1"/>
</dbReference>
<evidence type="ECO:0000256" key="2">
    <source>
        <dbReference type="ARBA" id="ARBA00022763"/>
    </source>
</evidence>
<dbReference type="Pfam" id="PF08459">
    <property type="entry name" value="UvrC_RNaseH_dom"/>
    <property type="match status" value="1"/>
</dbReference>
<protein>
    <recommendedName>
        <fullName evidence="6">UvrABC system protein C</fullName>
        <shortName evidence="6">Protein UvrC</shortName>
    </recommendedName>
    <alternativeName>
        <fullName evidence="6">Excinuclease ABC subunit C</fullName>
    </alternativeName>
</protein>